<dbReference type="InterPro" id="IPR025799">
    <property type="entry name" value="Arg_MeTrfase"/>
</dbReference>
<evidence type="ECO:0000259" key="5">
    <source>
        <dbReference type="Pfam" id="PF22528"/>
    </source>
</evidence>
<dbReference type="EMBL" id="JACHJW010000001">
    <property type="protein sequence ID" value="MBB4956888.1"/>
    <property type="molecule type" value="Genomic_DNA"/>
</dbReference>
<dbReference type="Pfam" id="PF22528">
    <property type="entry name" value="PRMT_C"/>
    <property type="match status" value="1"/>
</dbReference>
<dbReference type="RefSeq" id="WP_184532581.1">
    <property type="nucleotide sequence ID" value="NZ_JACHJW010000001.1"/>
</dbReference>
<keyword evidence="3" id="KW-0949">S-adenosyl-L-methionine</keyword>
<dbReference type="GO" id="GO:0042054">
    <property type="term" value="F:histone methyltransferase activity"/>
    <property type="evidence" value="ECO:0007669"/>
    <property type="project" value="TreeGrafter"/>
</dbReference>
<dbReference type="Pfam" id="PF06325">
    <property type="entry name" value="PrmA"/>
    <property type="match status" value="1"/>
</dbReference>
<dbReference type="EC" id="2.1.1.320" evidence="6"/>
<evidence type="ECO:0000313" key="7">
    <source>
        <dbReference type="Proteomes" id="UP000578819"/>
    </source>
</evidence>
<gene>
    <name evidence="6" type="ORF">FHR38_000621</name>
</gene>
<evidence type="ECO:0000256" key="2">
    <source>
        <dbReference type="ARBA" id="ARBA00022679"/>
    </source>
</evidence>
<evidence type="ECO:0000256" key="1">
    <source>
        <dbReference type="ARBA" id="ARBA00022603"/>
    </source>
</evidence>
<dbReference type="PANTHER" id="PTHR11006">
    <property type="entry name" value="PROTEIN ARGININE N-METHYLTRANSFERASE"/>
    <property type="match status" value="1"/>
</dbReference>
<dbReference type="PROSITE" id="PS51678">
    <property type="entry name" value="SAM_MT_PRMT"/>
    <property type="match status" value="1"/>
</dbReference>
<keyword evidence="2 6" id="KW-0808">Transferase</keyword>
<feature type="region of interest" description="Disordered" evidence="4">
    <location>
        <begin position="1"/>
        <end position="21"/>
    </location>
</feature>
<keyword evidence="7" id="KW-1185">Reference proteome</keyword>
<dbReference type="GO" id="GO:0032259">
    <property type="term" value="P:methylation"/>
    <property type="evidence" value="ECO:0007669"/>
    <property type="project" value="UniProtKB-KW"/>
</dbReference>
<organism evidence="6 7">
    <name type="scientific">Micromonospora polyrhachis</name>
    <dbReference type="NCBI Taxonomy" id="1282883"/>
    <lineage>
        <taxon>Bacteria</taxon>
        <taxon>Bacillati</taxon>
        <taxon>Actinomycetota</taxon>
        <taxon>Actinomycetes</taxon>
        <taxon>Micromonosporales</taxon>
        <taxon>Micromonosporaceae</taxon>
        <taxon>Micromonospora</taxon>
    </lineage>
</organism>
<evidence type="ECO:0000256" key="3">
    <source>
        <dbReference type="ARBA" id="ARBA00022691"/>
    </source>
</evidence>
<dbReference type="Proteomes" id="UP000578819">
    <property type="component" value="Unassembled WGS sequence"/>
</dbReference>
<dbReference type="GO" id="GO:0035243">
    <property type="term" value="F:protein-arginine omega-N symmetric methyltransferase activity"/>
    <property type="evidence" value="ECO:0007669"/>
    <property type="project" value="UniProtKB-EC"/>
</dbReference>
<dbReference type="SUPFAM" id="SSF53335">
    <property type="entry name" value="S-adenosyl-L-methionine-dependent methyltransferases"/>
    <property type="match status" value="1"/>
</dbReference>
<dbReference type="InterPro" id="IPR055135">
    <property type="entry name" value="PRMT_dom"/>
</dbReference>
<sequence length="375" mass="41515">MNSGVNGARLTDVEPVGRDLPDGDQVTIHLTEGDALYQTAQYAQAARAYQAALASDQHNWHAITGYNRSIRRYVPRWHFEMMHDQERAERYEKAITEVVSPDTLVLDVGTGSGVLALMSARAGAGQVVACEAQPLVAEVAERIVEQAGYGRTVRVVPKMSTDIQVPIDLPRRADVLVTETFDCGLLGEGILATIAHAREYLLTDDAVIVPGRAKVFAQLVESTALHRKNHVGELYGFDLSEFNRLSSLEYFDSRLSRHEHRNLSAPFEVFDFDFYRDGPTGRRVELTVTPSATGVCHAIVFWFELELVPGITVTNSPEHPTTHWKQAIQGLGEPIPLRAGMPLTLGIRHDGLHIHFDIAGNRQDRDGDGDDHAQH</sequence>
<dbReference type="Gene3D" id="3.40.50.150">
    <property type="entry name" value="Vaccinia Virus protein VP39"/>
    <property type="match status" value="1"/>
</dbReference>
<proteinExistence type="predicted"/>
<comment type="caution">
    <text evidence="6">The sequence shown here is derived from an EMBL/GenBank/DDBJ whole genome shotgun (WGS) entry which is preliminary data.</text>
</comment>
<keyword evidence="1 6" id="KW-0489">Methyltransferase</keyword>
<feature type="domain" description="Protein arginine N-methyltransferase" evidence="5">
    <location>
        <begin position="212"/>
        <end position="347"/>
    </location>
</feature>
<evidence type="ECO:0000313" key="6">
    <source>
        <dbReference type="EMBL" id="MBB4956888.1"/>
    </source>
</evidence>
<name>A0A7W7SLA6_9ACTN</name>
<evidence type="ECO:0000256" key="4">
    <source>
        <dbReference type="SAM" id="MobiDB-lite"/>
    </source>
</evidence>
<protein>
    <submittedName>
        <fullName evidence="6">Type II protein arginine methyltransferase</fullName>
        <ecNumber evidence="6">2.1.1.320</ecNumber>
    </submittedName>
</protein>
<dbReference type="Gene3D" id="2.70.160.11">
    <property type="entry name" value="Hnrnp arginine n-methyltransferase1"/>
    <property type="match status" value="1"/>
</dbReference>
<dbReference type="PANTHER" id="PTHR11006:SF4">
    <property type="entry name" value="PROTEIN ARGININE N-METHYLTRANSFERASE 7"/>
    <property type="match status" value="1"/>
</dbReference>
<dbReference type="CDD" id="cd02440">
    <property type="entry name" value="AdoMet_MTases"/>
    <property type="match status" value="1"/>
</dbReference>
<dbReference type="AlphaFoldDB" id="A0A7W7SLA6"/>
<dbReference type="InterPro" id="IPR029063">
    <property type="entry name" value="SAM-dependent_MTases_sf"/>
</dbReference>
<reference evidence="6 7" key="1">
    <citation type="submission" date="2020-08" db="EMBL/GenBank/DDBJ databases">
        <title>Sequencing the genomes of 1000 actinobacteria strains.</title>
        <authorList>
            <person name="Klenk H.-P."/>
        </authorList>
    </citation>
    <scope>NUCLEOTIDE SEQUENCE [LARGE SCALE GENOMIC DNA]</scope>
    <source>
        <strain evidence="6 7">DSM 45886</strain>
    </source>
</reference>
<feature type="compositionally biased region" description="Basic and acidic residues" evidence="4">
    <location>
        <begin position="11"/>
        <end position="21"/>
    </location>
</feature>
<accession>A0A7W7SLA6</accession>